<sequence>MVKQNTSQKTASSGSSMMDKIKKVEKQNKMTKANNPPIASSLAHGNNVSVKKKKPSETSSTPIKSSSSLKNNDNSKASKSITKPAIHGDEISNILNRKKKYPKEEEQEESEEEESLEPAKIDDIFESVKNEILENKKKLKQAKKASAASSSSSTSDDLFESNEEFANQKKRSGRKTIDGLAVYSTDELKIGKGGNTDLCPFDCDCCF</sequence>
<reference evidence="2 3" key="1">
    <citation type="journal article" date="2018" name="BMC Genomics">
        <title>The genome of Naegleria lovaniensis, the basis for a comparative approach to unravel pathogenicity factors of the human pathogenic amoeba N. fowleri.</title>
        <authorList>
            <person name="Liechti N."/>
            <person name="Schurch N."/>
            <person name="Bruggmann R."/>
            <person name="Wittwer M."/>
        </authorList>
    </citation>
    <scope>NUCLEOTIDE SEQUENCE [LARGE SCALE GENOMIC DNA]</scope>
    <source>
        <strain evidence="2 3">ATCC 30569</strain>
    </source>
</reference>
<feature type="compositionally biased region" description="Low complexity" evidence="1">
    <location>
        <begin position="57"/>
        <end position="80"/>
    </location>
</feature>
<feature type="region of interest" description="Disordered" evidence="1">
    <location>
        <begin position="1"/>
        <end position="122"/>
    </location>
</feature>
<evidence type="ECO:0008006" key="4">
    <source>
        <dbReference type="Google" id="ProtNLM"/>
    </source>
</evidence>
<feature type="region of interest" description="Disordered" evidence="1">
    <location>
        <begin position="137"/>
        <end position="173"/>
    </location>
</feature>
<comment type="caution">
    <text evidence="2">The sequence shown here is derived from an EMBL/GenBank/DDBJ whole genome shotgun (WGS) entry which is preliminary data.</text>
</comment>
<keyword evidence="3" id="KW-1185">Reference proteome</keyword>
<dbReference type="RefSeq" id="XP_044542468.1">
    <property type="nucleotide sequence ID" value="XM_044688032.1"/>
</dbReference>
<feature type="compositionally biased region" description="Acidic residues" evidence="1">
    <location>
        <begin position="105"/>
        <end position="116"/>
    </location>
</feature>
<dbReference type="Proteomes" id="UP000816034">
    <property type="component" value="Unassembled WGS sequence"/>
</dbReference>
<name>A0AA88KDW6_NAELO</name>
<feature type="compositionally biased region" description="Polar residues" evidence="1">
    <location>
        <begin position="1"/>
        <end position="16"/>
    </location>
</feature>
<evidence type="ECO:0000256" key="1">
    <source>
        <dbReference type="SAM" id="MobiDB-lite"/>
    </source>
</evidence>
<accession>A0AA88KDW6</accession>
<proteinExistence type="predicted"/>
<dbReference type="PANTHER" id="PTHR34066:SF1">
    <property type="entry name" value="DUF1764 FAMILY PROTEIN"/>
    <property type="match status" value="1"/>
</dbReference>
<feature type="compositionally biased region" description="Basic and acidic residues" evidence="1">
    <location>
        <begin position="19"/>
        <end position="28"/>
    </location>
</feature>
<dbReference type="AlphaFoldDB" id="A0AA88KDW6"/>
<evidence type="ECO:0000313" key="2">
    <source>
        <dbReference type="EMBL" id="KAG2373294.1"/>
    </source>
</evidence>
<organism evidence="2 3">
    <name type="scientific">Naegleria lovaniensis</name>
    <name type="common">Amoeba</name>
    <dbReference type="NCBI Taxonomy" id="51637"/>
    <lineage>
        <taxon>Eukaryota</taxon>
        <taxon>Discoba</taxon>
        <taxon>Heterolobosea</taxon>
        <taxon>Tetramitia</taxon>
        <taxon>Eutetramitia</taxon>
        <taxon>Vahlkampfiidae</taxon>
        <taxon>Naegleria</taxon>
    </lineage>
</organism>
<dbReference type="Pfam" id="PF08576">
    <property type="entry name" value="DUF1764"/>
    <property type="match status" value="1"/>
</dbReference>
<evidence type="ECO:0000313" key="3">
    <source>
        <dbReference type="Proteomes" id="UP000816034"/>
    </source>
</evidence>
<feature type="compositionally biased region" description="Low complexity" evidence="1">
    <location>
        <begin position="144"/>
        <end position="153"/>
    </location>
</feature>
<dbReference type="PANTHER" id="PTHR34066">
    <property type="entry name" value="GROWTH FACTOR 2"/>
    <property type="match status" value="1"/>
</dbReference>
<gene>
    <name evidence="2" type="ORF">C9374_012283</name>
</gene>
<dbReference type="InterPro" id="IPR013885">
    <property type="entry name" value="DUF1764_euk"/>
</dbReference>
<dbReference type="EMBL" id="PYSW02000057">
    <property type="protein sequence ID" value="KAG2373294.1"/>
    <property type="molecule type" value="Genomic_DNA"/>
</dbReference>
<dbReference type="GeneID" id="68104737"/>
<protein>
    <recommendedName>
        <fullName evidence="4">DUF1764-domain-containing protein</fullName>
    </recommendedName>
</protein>
<feature type="compositionally biased region" description="Polar residues" evidence="1">
    <location>
        <begin position="30"/>
        <end position="47"/>
    </location>
</feature>